<proteinExistence type="predicted"/>
<dbReference type="AlphaFoldDB" id="A0A2T7P6A1"/>
<comment type="caution">
    <text evidence="3">The sequence shown here is derived from an EMBL/GenBank/DDBJ whole genome shotgun (WGS) entry which is preliminary data.</text>
</comment>
<dbReference type="STRING" id="400727.A0A2T7P6A1"/>
<dbReference type="OrthoDB" id="6124573at2759"/>
<dbReference type="Proteomes" id="UP000245119">
    <property type="component" value="Linkage Group LG6"/>
</dbReference>
<evidence type="ECO:0000313" key="4">
    <source>
        <dbReference type="Proteomes" id="UP000245119"/>
    </source>
</evidence>
<organism evidence="3 4">
    <name type="scientific">Pomacea canaliculata</name>
    <name type="common">Golden apple snail</name>
    <dbReference type="NCBI Taxonomy" id="400727"/>
    <lineage>
        <taxon>Eukaryota</taxon>
        <taxon>Metazoa</taxon>
        <taxon>Spiralia</taxon>
        <taxon>Lophotrochozoa</taxon>
        <taxon>Mollusca</taxon>
        <taxon>Gastropoda</taxon>
        <taxon>Caenogastropoda</taxon>
        <taxon>Architaenioglossa</taxon>
        <taxon>Ampullarioidea</taxon>
        <taxon>Ampullariidae</taxon>
        <taxon>Pomacea</taxon>
    </lineage>
</organism>
<gene>
    <name evidence="3" type="ORF">C0Q70_11543</name>
</gene>
<evidence type="ECO:0000256" key="1">
    <source>
        <dbReference type="SAM" id="Coils"/>
    </source>
</evidence>
<feature type="coiled-coil region" evidence="1">
    <location>
        <begin position="261"/>
        <end position="295"/>
    </location>
</feature>
<name>A0A2T7P6A1_POMCA</name>
<reference evidence="3 4" key="1">
    <citation type="submission" date="2018-04" db="EMBL/GenBank/DDBJ databases">
        <title>The genome of golden apple snail Pomacea canaliculata provides insight into stress tolerance and invasive adaptation.</title>
        <authorList>
            <person name="Liu C."/>
            <person name="Liu B."/>
            <person name="Ren Y."/>
            <person name="Zhang Y."/>
            <person name="Wang H."/>
            <person name="Li S."/>
            <person name="Jiang F."/>
            <person name="Yin L."/>
            <person name="Zhang G."/>
            <person name="Qian W."/>
            <person name="Fan W."/>
        </authorList>
    </citation>
    <scope>NUCLEOTIDE SEQUENCE [LARGE SCALE GENOMIC DNA]</scope>
    <source>
        <strain evidence="3">SZHN2017</strain>
        <tissue evidence="3">Muscle</tissue>
    </source>
</reference>
<protein>
    <submittedName>
        <fullName evidence="3">Uncharacterized protein</fullName>
    </submittedName>
</protein>
<accession>A0A2T7P6A1</accession>
<sequence>MSAATLTRSLNPDDDFILYGEPPYYTERSTFCPTKSDMTTTTRNLSQHDYRAELYQDVLEDDRPLRGSLRTMYRILQGVSNKIAKTLTEKSTARSLYKTHQTGSEKSFEDIGNQTAHRLDDRKWLTDSEWNTESGHHVTFRNNIPTFNGVRPNSSLSSLNLTSGGDDTGVPLTRFTRADLIASEYFPITMSYKSLDGEKIERRSRSRARSPRRPVYSADGRSRGDQRSSSRDNYKAMKRLEKLYTVASEAPGIAESTIAIMSPYQEEMTRLRLERLRLEEEHLRELKRIAELEKMRGPKPKWYELKDSQFHYEAQKNNELLRSQDRWNELMEEREMLTRKSQEFQKSLQQRSAVFA</sequence>
<keyword evidence="1" id="KW-0175">Coiled coil</keyword>
<dbReference type="EMBL" id="PZQS01000006">
    <property type="protein sequence ID" value="PVD28947.1"/>
    <property type="molecule type" value="Genomic_DNA"/>
</dbReference>
<feature type="compositionally biased region" description="Basic and acidic residues" evidence="2">
    <location>
        <begin position="220"/>
        <end position="234"/>
    </location>
</feature>
<dbReference type="OMA" id="ECHKNTE"/>
<keyword evidence="4" id="KW-1185">Reference proteome</keyword>
<evidence type="ECO:0000313" key="3">
    <source>
        <dbReference type="EMBL" id="PVD28947.1"/>
    </source>
</evidence>
<feature type="region of interest" description="Disordered" evidence="2">
    <location>
        <begin position="198"/>
        <end position="234"/>
    </location>
</feature>
<evidence type="ECO:0000256" key="2">
    <source>
        <dbReference type="SAM" id="MobiDB-lite"/>
    </source>
</evidence>